<dbReference type="STRING" id="1121959.SAMN02746009_02825"/>
<dbReference type="EMBL" id="FRAS01000015">
    <property type="protein sequence ID" value="SHL48587.1"/>
    <property type="molecule type" value="Genomic_DNA"/>
</dbReference>
<gene>
    <name evidence="1" type="ORF">SAMN02746009_02825</name>
</gene>
<dbReference type="Proteomes" id="UP000183947">
    <property type="component" value="Unassembled WGS sequence"/>
</dbReference>
<evidence type="ECO:0000313" key="1">
    <source>
        <dbReference type="EMBL" id="SHL48587.1"/>
    </source>
</evidence>
<dbReference type="RefSeq" id="WP_139252309.1">
    <property type="nucleotide sequence ID" value="NZ_FRAS01000015.1"/>
</dbReference>
<dbReference type="PROSITE" id="PS51257">
    <property type="entry name" value="PROKAR_LIPOPROTEIN"/>
    <property type="match status" value="1"/>
</dbReference>
<sequence>MRKSLLVAASLALCVSFTGCEDQRQEVQPIVGIATTANYENPRPKFDGNDCVEKGGDCLPPVIINPPQRGTAANFDNIMSDASAVGKYFNGADWQPMFPQLAEAGNADVLKALQSGTCYFIKYYSKDSGKSFYIGGQQEVGPNNHSVVIPIINR</sequence>
<name>A0A1M7B124_9BACT</name>
<evidence type="ECO:0000313" key="2">
    <source>
        <dbReference type="Proteomes" id="UP000183947"/>
    </source>
</evidence>
<dbReference type="AlphaFoldDB" id="A0A1M7B124"/>
<accession>A0A1M7B124</accession>
<reference evidence="2" key="1">
    <citation type="submission" date="2016-11" db="EMBL/GenBank/DDBJ databases">
        <authorList>
            <person name="Varghese N."/>
            <person name="Submissions S."/>
        </authorList>
    </citation>
    <scope>NUCLEOTIDE SEQUENCE [LARGE SCALE GENOMIC DNA]</scope>
    <source>
        <strain evidence="2">DSM 18569</strain>
    </source>
</reference>
<organism evidence="1 2">
    <name type="scientific">Hymenobacter psychrotolerans DSM 18569</name>
    <dbReference type="NCBI Taxonomy" id="1121959"/>
    <lineage>
        <taxon>Bacteria</taxon>
        <taxon>Pseudomonadati</taxon>
        <taxon>Bacteroidota</taxon>
        <taxon>Cytophagia</taxon>
        <taxon>Cytophagales</taxon>
        <taxon>Hymenobacteraceae</taxon>
        <taxon>Hymenobacter</taxon>
    </lineage>
</organism>
<keyword evidence="2" id="KW-1185">Reference proteome</keyword>
<proteinExistence type="predicted"/>
<protein>
    <recommendedName>
        <fullName evidence="3">Lipoprotein</fullName>
    </recommendedName>
</protein>
<evidence type="ECO:0008006" key="3">
    <source>
        <dbReference type="Google" id="ProtNLM"/>
    </source>
</evidence>